<feature type="compositionally biased region" description="Polar residues" evidence="10">
    <location>
        <begin position="2286"/>
        <end position="2317"/>
    </location>
</feature>
<evidence type="ECO:0000256" key="6">
    <source>
        <dbReference type="ARBA" id="ARBA00023159"/>
    </source>
</evidence>
<comment type="similarity">
    <text evidence="2 9">Belongs to the Mediator complex subunit 13 family.</text>
</comment>
<accession>A0A6H5GKR1</accession>
<dbReference type="InterPro" id="IPR017853">
    <property type="entry name" value="GH"/>
</dbReference>
<feature type="region of interest" description="Disordered" evidence="10">
    <location>
        <begin position="1429"/>
        <end position="1480"/>
    </location>
</feature>
<feature type="compositionally biased region" description="Low complexity" evidence="10">
    <location>
        <begin position="382"/>
        <end position="393"/>
    </location>
</feature>
<dbReference type="Gene3D" id="3.20.20.80">
    <property type="entry name" value="Glycosidases"/>
    <property type="match status" value="2"/>
</dbReference>
<evidence type="ECO:0000256" key="9">
    <source>
        <dbReference type="RuleBase" id="RU364134"/>
    </source>
</evidence>
<feature type="region of interest" description="Disordered" evidence="10">
    <location>
        <begin position="755"/>
        <end position="791"/>
    </location>
</feature>
<feature type="compositionally biased region" description="Low complexity" evidence="10">
    <location>
        <begin position="950"/>
        <end position="962"/>
    </location>
</feature>
<keyword evidence="4 9" id="KW-0678">Repressor</keyword>
<feature type="region of interest" description="Disordered" evidence="10">
    <location>
        <begin position="1488"/>
        <end position="1507"/>
    </location>
</feature>
<reference evidence="12 13" key="1">
    <citation type="submission" date="2020-02" db="EMBL/GenBank/DDBJ databases">
        <authorList>
            <person name="Ferguson B K."/>
        </authorList>
    </citation>
    <scope>NUCLEOTIDE SEQUENCE [LARGE SCALE GENOMIC DNA]</scope>
</reference>
<dbReference type="InterPro" id="IPR021643">
    <property type="entry name" value="Mediator_Med13_N"/>
</dbReference>
<feature type="compositionally biased region" description="Low complexity" evidence="10">
    <location>
        <begin position="897"/>
        <end position="935"/>
    </location>
</feature>
<dbReference type="Pfam" id="PF11597">
    <property type="entry name" value="Med13_N"/>
    <property type="match status" value="1"/>
</dbReference>
<sequence length="3062" mass="336215">MTNPINQTNGASLEDCHTNFFALTDLCGIKWRKLVWADWCEVGGEVLEDPVLWSYVRCLAADVLCVWRRVSAPPPAARSQDGGGGGPGGGGGGSLFDQLGLAAPPAPAPHPPLSLTSAKELWIFWYGEEPDLSNYVSPDLLSSEGGEHGSWESGLSYECRSLLFKALHNLIERCLLSRDFVRLGKWYVQPYDSSTKVQEKSGHFSFAFDFFVHGESTVCASVDVRTHPPVRTLLNSHLQQAQTVVHSSPQVHVILAPFGLAGTLTGQSFRAIDPHTLRLLEGWRHFYPIDKGLGESSDLPPFVEVLVGGHKMRYPSCYVLITDMDESTPGLFHNQLMHTPSQPIPPPKGVNRAGLLAERVWQETCVMVPTHPNAQPVGQGGSQPQQSSGMNSSVPTPLSVAPSTPNQSGGTTPNTLPGRSMTPVNTSGSNLSSSNTSSGNSNSTNNNNSAATNNNIANPQLTPGQWNFADPLRKQACQCSCKLSCGNSGSSGGNGGGNGNGGSATAVDSVPIASVGSPTSAAPSPAVPTSVPPPPDPTMPTLSPQPPPPQQSSPLDDNKVVSTPIDFNAPKSVSSISNQVLSPYGENVKSEPIKTPLMRTPGGAPAAPTPPPLPPAQTLKRPVLKTCDYEAELNDYTHSDLLYDYSIVEAWLNHPVKKFKPNPPQQQPIVPKLEPISQDMEGGIPFTPRKIGDPYEFDEDGLDFKRGFTIKQEDDKNLVNGGVAPIKSSNGNLFTKEGIEVSFQDIDQMFQSDENSGDEALQVTTPPSSNKPSTDDVTSTVLPRTSVGPPSGILRQEELVKMFPTPPSMEHNPVASPLASIGLGDSAPEPPSLLGSPNHEPIQDWSYVFKPPVMCKFVGSSKYAPLTNLPSSSLPPVTLPSNCVYKPSWAQPHPEKSSNSSSSSGNTNSQNSHSNTSNAITSSSASGGSSTNPGSVPNQLGGSLVGLNQPATPGSTSAPSPGVWGGRARTPNNAGVMGAAAPAPPPYSSPATPHQLQYGHGPPKIEPPVPSPPEANSLVVNVLLTDTSFNIFRDHNFDSCTLCVCNAGPKCVGNIRGGDAGLYLPNQGGNSGTPPWGTPSPHPLMEDEPIRCNCGFSAVVNRRLSHRAGLFIEDEFEITGILEEPNEKDSNTGLGRLEMELMQAQCVVVNSSSNALYRAAEQYRPTTPLPPVNLLALSDSNQLSATALDQGRLAVSHPNNPPPMCKMEALGCSRTLSNSSVHRWGFLRAVGPACNQDIVRVMKSLQPLLQDAMQKKCSTRLWEAPTVSGPLTWRQFHRLAGRGADDRCEPQPIPLVVTGRDRDWVTLAPFAVNFWDKLVLEPYSYGKDIAYIVVAPDNDFILSRVRTFFKELSSVYELCRLGKHCPITKVLRDGILRVGKTAAQKLAKEPMDEWFSLLNDNVPNDMLKLYAQVCRHHLAPHLSQVTMDRTLLDPPENPNAQKTMAPDRPSPSPRSDQPNTPKTADSIECGTPGGSLAGATLDSSAGLNHCGSGSGNSSLPSSSDDDGAEPPHVVVYLVEPFTLASDSAELQRLACVALLKAYNTVIANVPEHIRSFLSLQVISLESILEQGRSGHTNRRSDHMRSLAFSVFSQCRRSMVHSTNNAKALTGFGTAASNELFLKSKDCFLGVGRQEKQRAPYKVYTPAYVLAKQRDKMKNSSSAGTGVSGADGDTGVPASDHCSVLYVSYCLSEDQKWLLATATDEQGLIMESVTINIHIPNRSRRRKASARRSGLQKLMDFILGVMSQSVTPWRLVIGRVGRIGHGELKGWSWLLSRKSLLKASKHLKEICGQCKLLYPNDVPCILSACLVSLEPDSALRLMPDQFTPDERFSQVSVKCQLSTPQDVTATHILVFPTSATTQSSQTAFQEQQINGPDLGDEELFSVLDDDMPEGMGDFNDIFSTWADPEAGGPRSPTGSPTRQQNSAPGSPSGGLTPHQHSPYQHNAAGRVSSASSDSLHFGFGTILFKVYFSFLQSGDPMEEVGTVLQQPLALGFLVSTAPTGKMPRWFWSACPHLESNNPAFLKNALHLHSTAIQQNSDELLQQQTTVPSHPLDSTITTEILSTLSCKRWLQRCGRHSKQSQQGFEMHVGRRRISSRIDQVLGQELFEELSSIFASRSVATLTTAGKSSIPTRLQWDRMRSKEINGLGTKMPTVEKYNENLKCLLAIGGYRAGATQFTPISASPSKRETFAMNSLKYLQTYGFDGLNIDWQFPNDQGRNGAPEDYDNFVLLLQGEYAKRKGLGGLSFWSIDQDDFLAECGKKAFPLIKAARESFLKAKGPESKEPTGTSSTVIPSKTTQDSDTMSEQTDLATPSSMESHRKIRPPTMKFVRPVKSSSSSTEKTAQEPPKPNFRSSASKFTLDFGPAAEKRHEGKRCRAYLRPTLTGRMALPPYMLGAHPWASAAMIVQAQQQQQAQAAAAHAQLAHQLAHAQLAHQIPLQHHQQLAAAQAAASQAAQAQIPPQPKHPEPITDEKLQEKALNMAIPGGPKFEPLIKDSNAGSGRSRRAVDVPLVKSWYREHVPPGQPVKVRVSYQKLLKYFVLNALKHRPPKPQKKRYLFRSFKGTKFFQTTTLDWVEAGLQVCRQGYNMLNLLIHRKNLNYLHLDYNFNLKPVKTLTTKERKKSRFGNAFHLCREILRLTKLIIDSHVQYRLNNVDAFQLADGLQYVFAHVGQLTGMYRYKYKLMRQIRMCKDLKHLIYYRFNTGPVGKGPGCGIWAPGWRVWLFFMRGITPLLERWLGNLLSRQFEGRHSKGVAKTVTKQRVESHFDLELRASVPGLPIPIENMILRYVKMKADWWTNTAHYNRERIRRGATVDKTVCKKNLGRLTRLYLKAEQERQHNYLKDGPYISPEEAVAIYTTTVHWLESRRFAPIPFPPLSYKHDTKLLILALERLKEAYSVKSRLNQSQREELGLIEQAYDNPHEALSRIKRHLLTQRAFKEVGIEFMDLYSHLVPVYDVEPLEKITDAYLDQYLWYEADKRRLFPPWVKPSDTEPPPLLVYKWCQGINNLQDVWDVSEGECNVLLESKFEKIYEKIDLTLLNRVLRLIVDHNIADYMTAKNN</sequence>
<feature type="compositionally biased region" description="Polar residues" evidence="10">
    <location>
        <begin position="1915"/>
        <end position="1928"/>
    </location>
</feature>
<dbReference type="Pfam" id="PF06333">
    <property type="entry name" value="Med13_C"/>
    <property type="match status" value="1"/>
</dbReference>
<dbReference type="Proteomes" id="UP000479000">
    <property type="component" value="Unassembled WGS sequence"/>
</dbReference>
<feature type="compositionally biased region" description="Pro residues" evidence="10">
    <location>
        <begin position="530"/>
        <end position="551"/>
    </location>
</feature>
<dbReference type="Pfam" id="PF00704">
    <property type="entry name" value="Glyco_hydro_18"/>
    <property type="match status" value="1"/>
</dbReference>
<evidence type="ECO:0000313" key="13">
    <source>
        <dbReference type="Proteomes" id="UP000479000"/>
    </source>
</evidence>
<evidence type="ECO:0000256" key="5">
    <source>
        <dbReference type="ARBA" id="ARBA00023015"/>
    </source>
</evidence>
<feature type="region of interest" description="Disordered" evidence="10">
    <location>
        <begin position="371"/>
        <end position="467"/>
    </location>
</feature>
<dbReference type="InterPro" id="IPR051139">
    <property type="entry name" value="Mediator_complx_sub13"/>
</dbReference>
<dbReference type="GO" id="GO:0003713">
    <property type="term" value="F:transcription coactivator activity"/>
    <property type="evidence" value="ECO:0007669"/>
    <property type="project" value="TreeGrafter"/>
</dbReference>
<feature type="compositionally biased region" description="Polar residues" evidence="10">
    <location>
        <begin position="762"/>
        <end position="783"/>
    </location>
</feature>
<dbReference type="InterPro" id="IPR041285">
    <property type="entry name" value="MID_MedPIWI"/>
</dbReference>
<dbReference type="PROSITE" id="PS51910">
    <property type="entry name" value="GH18_2"/>
    <property type="match status" value="1"/>
</dbReference>
<dbReference type="Pfam" id="PF10598">
    <property type="entry name" value="RRM_4"/>
    <property type="match status" value="1"/>
</dbReference>
<evidence type="ECO:0000256" key="4">
    <source>
        <dbReference type="ARBA" id="ARBA00022491"/>
    </source>
</evidence>
<keyword evidence="5 9" id="KW-0805">Transcription regulation</keyword>
<feature type="region of interest" description="Disordered" evidence="10">
    <location>
        <begin position="2278"/>
        <end position="2358"/>
    </location>
</feature>
<dbReference type="GO" id="GO:0016592">
    <property type="term" value="C:mediator complex"/>
    <property type="evidence" value="ECO:0007669"/>
    <property type="project" value="InterPro"/>
</dbReference>
<dbReference type="GO" id="GO:0003723">
    <property type="term" value="F:RNA binding"/>
    <property type="evidence" value="ECO:0007669"/>
    <property type="project" value="InterPro"/>
</dbReference>
<name>A0A6H5GKR1_9HEMI</name>
<dbReference type="PANTHER" id="PTHR48249:SF3">
    <property type="entry name" value="MEDIATOR OF RNA POLYMERASE II TRANSCRIPTION SUBUNIT 13"/>
    <property type="match status" value="1"/>
</dbReference>
<evidence type="ECO:0000256" key="1">
    <source>
        <dbReference type="ARBA" id="ARBA00004123"/>
    </source>
</evidence>
<evidence type="ECO:0000313" key="12">
    <source>
        <dbReference type="EMBL" id="CAB0004587.1"/>
    </source>
</evidence>
<proteinExistence type="inferred from homology"/>
<keyword evidence="13" id="KW-1185">Reference proteome</keyword>
<feature type="compositionally biased region" description="Low complexity" evidence="10">
    <location>
        <begin position="513"/>
        <end position="529"/>
    </location>
</feature>
<keyword evidence="8 9" id="KW-0539">Nucleus</keyword>
<dbReference type="PANTHER" id="PTHR48249">
    <property type="entry name" value="MEDIATOR OF RNA POLYMERASE II TRANSCRIPTION SUBUNIT 13"/>
    <property type="match status" value="1"/>
</dbReference>
<dbReference type="EMBL" id="CADCXU010015108">
    <property type="protein sequence ID" value="CAB0004587.1"/>
    <property type="molecule type" value="Genomic_DNA"/>
</dbReference>
<feature type="compositionally biased region" description="Low complexity" evidence="10">
    <location>
        <begin position="425"/>
        <end position="455"/>
    </location>
</feature>
<gene>
    <name evidence="12" type="ORF">NTEN_LOCUS10064</name>
</gene>
<comment type="subunit">
    <text evidence="9">Component of the Mediator complex.</text>
</comment>
<dbReference type="Pfam" id="PF08083">
    <property type="entry name" value="PROCN"/>
    <property type="match status" value="1"/>
</dbReference>
<feature type="non-terminal residue" evidence="12">
    <location>
        <position position="3062"/>
    </location>
</feature>
<feature type="region of interest" description="Disordered" evidence="10">
    <location>
        <begin position="888"/>
        <end position="1012"/>
    </location>
</feature>
<feature type="region of interest" description="Disordered" evidence="10">
    <location>
        <begin position="1896"/>
        <end position="1948"/>
    </location>
</feature>
<dbReference type="InterPro" id="IPR019582">
    <property type="entry name" value="RRM_spliceosomal_PrP8"/>
</dbReference>
<dbReference type="GO" id="GO:0005975">
    <property type="term" value="P:carbohydrate metabolic process"/>
    <property type="evidence" value="ECO:0007669"/>
    <property type="project" value="InterPro"/>
</dbReference>
<dbReference type="GO" id="GO:0045944">
    <property type="term" value="P:positive regulation of transcription by RNA polymerase II"/>
    <property type="evidence" value="ECO:0007669"/>
    <property type="project" value="TreeGrafter"/>
</dbReference>
<feature type="domain" description="GH18" evidence="11">
    <location>
        <begin position="2109"/>
        <end position="2234"/>
    </location>
</feature>
<feature type="compositionally biased region" description="Low complexity" evidence="10">
    <location>
        <begin position="2445"/>
        <end position="2460"/>
    </location>
</feature>
<evidence type="ECO:0000256" key="7">
    <source>
        <dbReference type="ARBA" id="ARBA00023163"/>
    </source>
</evidence>
<comment type="subcellular location">
    <subcellularLocation>
        <location evidence="1 9">Nucleus</location>
    </subcellularLocation>
</comment>
<feature type="region of interest" description="Disordered" evidence="10">
    <location>
        <begin position="513"/>
        <end position="571"/>
    </location>
</feature>
<evidence type="ECO:0000256" key="10">
    <source>
        <dbReference type="SAM" id="MobiDB-lite"/>
    </source>
</evidence>
<evidence type="ECO:0000256" key="2">
    <source>
        <dbReference type="ARBA" id="ARBA00009354"/>
    </source>
</evidence>
<keyword evidence="6 9" id="KW-0010">Activator</keyword>
<dbReference type="InterPro" id="IPR009401">
    <property type="entry name" value="Med13_C"/>
</dbReference>
<evidence type="ECO:0000256" key="8">
    <source>
        <dbReference type="ARBA" id="ARBA00023242"/>
    </source>
</evidence>
<feature type="region of interest" description="Disordered" evidence="10">
    <location>
        <begin position="808"/>
        <end position="838"/>
    </location>
</feature>
<comment type="function">
    <text evidence="9">Component of the Mediator complex, a coactivator involved in regulated transcription of nearly all RNA polymerase II-dependent genes. Mediator functions as a bridge to convey information from gene-specific regulatory proteins to the basal RNA polymerase II transcription machinery. Mediator is recruited to promoters by direct interactions with regulatory proteins and serves as a scaffold for the assembly of a functional preinitiation complex with RNA polymerase II and the general transcription factors.</text>
</comment>
<feature type="compositionally biased region" description="Polar residues" evidence="10">
    <location>
        <begin position="401"/>
        <end position="417"/>
    </location>
</feature>
<feature type="region of interest" description="Disordered" evidence="10">
    <location>
        <begin position="586"/>
        <end position="619"/>
    </location>
</feature>
<dbReference type="SUPFAM" id="SSF51445">
    <property type="entry name" value="(Trans)glycosidases"/>
    <property type="match status" value="1"/>
</dbReference>
<dbReference type="GO" id="GO:0000398">
    <property type="term" value="P:mRNA splicing, via spliceosome"/>
    <property type="evidence" value="ECO:0007669"/>
    <property type="project" value="InterPro"/>
</dbReference>
<evidence type="ECO:0000256" key="3">
    <source>
        <dbReference type="ARBA" id="ARBA00019618"/>
    </source>
</evidence>
<feature type="region of interest" description="Disordered" evidence="10">
    <location>
        <begin position="2445"/>
        <end position="2471"/>
    </location>
</feature>
<keyword evidence="7 9" id="KW-0804">Transcription</keyword>
<dbReference type="Pfam" id="PF18296">
    <property type="entry name" value="MID_MedPIWI"/>
    <property type="match status" value="1"/>
</dbReference>
<protein>
    <recommendedName>
        <fullName evidence="3 9">Mediator of RNA polymerase II transcription subunit 13</fullName>
    </recommendedName>
</protein>
<feature type="compositionally biased region" description="Polar residues" evidence="10">
    <location>
        <begin position="456"/>
        <end position="465"/>
    </location>
</feature>
<organism evidence="12 13">
    <name type="scientific">Nesidiocoris tenuis</name>
    <dbReference type="NCBI Taxonomy" id="355587"/>
    <lineage>
        <taxon>Eukaryota</taxon>
        <taxon>Metazoa</taxon>
        <taxon>Ecdysozoa</taxon>
        <taxon>Arthropoda</taxon>
        <taxon>Hexapoda</taxon>
        <taxon>Insecta</taxon>
        <taxon>Pterygota</taxon>
        <taxon>Neoptera</taxon>
        <taxon>Paraneoptera</taxon>
        <taxon>Hemiptera</taxon>
        <taxon>Heteroptera</taxon>
        <taxon>Panheteroptera</taxon>
        <taxon>Cimicomorpha</taxon>
        <taxon>Miridae</taxon>
        <taxon>Dicyphina</taxon>
        <taxon>Nesidiocoris</taxon>
    </lineage>
</organism>
<dbReference type="InterPro" id="IPR012592">
    <property type="entry name" value="PROCN"/>
</dbReference>
<dbReference type="OrthoDB" id="103819at2759"/>
<dbReference type="InterPro" id="IPR001223">
    <property type="entry name" value="Glyco_hydro18_cat"/>
</dbReference>
<evidence type="ECO:0000259" key="11">
    <source>
        <dbReference type="PROSITE" id="PS51910"/>
    </source>
</evidence>